<keyword evidence="5" id="KW-0808">Transferase</keyword>
<keyword evidence="8" id="KW-0067">ATP-binding</keyword>
<evidence type="ECO:0000256" key="6">
    <source>
        <dbReference type="ARBA" id="ARBA00022729"/>
    </source>
</evidence>
<reference evidence="15" key="2">
    <citation type="journal article" date="2023" name="Int. J. Mol. Sci.">
        <title>De Novo Assembly and Annotation of 11 Diverse Shrub Willow (Salix) Genomes Reveals Novel Gene Organization in Sex-Linked Regions.</title>
        <authorList>
            <person name="Hyden B."/>
            <person name="Feng K."/>
            <person name="Yates T.B."/>
            <person name="Jawdy S."/>
            <person name="Cereghino C."/>
            <person name="Smart L.B."/>
            <person name="Muchero W."/>
        </authorList>
    </citation>
    <scope>NUCLEOTIDE SEQUENCE</scope>
    <source>
        <tissue evidence="15">Shoot tip</tissue>
    </source>
</reference>
<keyword evidence="10" id="KW-0325">Glycoprotein</keyword>
<keyword evidence="16" id="KW-1185">Reference proteome</keyword>
<accession>A0ABQ8ZIG3</accession>
<evidence type="ECO:0000256" key="13">
    <source>
        <dbReference type="SAM" id="Phobius"/>
    </source>
</evidence>
<evidence type="ECO:0000256" key="8">
    <source>
        <dbReference type="ARBA" id="ARBA00022840"/>
    </source>
</evidence>
<organism evidence="15 16">
    <name type="scientific">Salix suchowensis</name>
    <dbReference type="NCBI Taxonomy" id="1278906"/>
    <lineage>
        <taxon>Eukaryota</taxon>
        <taxon>Viridiplantae</taxon>
        <taxon>Streptophyta</taxon>
        <taxon>Embryophyta</taxon>
        <taxon>Tracheophyta</taxon>
        <taxon>Spermatophyta</taxon>
        <taxon>Magnoliopsida</taxon>
        <taxon>eudicotyledons</taxon>
        <taxon>Gunneridae</taxon>
        <taxon>Pentapetalae</taxon>
        <taxon>rosids</taxon>
        <taxon>fabids</taxon>
        <taxon>Malpighiales</taxon>
        <taxon>Salicaceae</taxon>
        <taxon>Saliceae</taxon>
        <taxon>Salix</taxon>
    </lineage>
</organism>
<reference evidence="15" key="1">
    <citation type="submission" date="2022-10" db="EMBL/GenBank/DDBJ databases">
        <authorList>
            <person name="Hyden B.L."/>
            <person name="Feng K."/>
            <person name="Yates T."/>
            <person name="Jawdy S."/>
            <person name="Smart L.B."/>
            <person name="Muchero W."/>
        </authorList>
    </citation>
    <scope>NUCLEOTIDE SEQUENCE</scope>
    <source>
        <tissue evidence="15">Shoot tip</tissue>
    </source>
</reference>
<evidence type="ECO:0000256" key="1">
    <source>
        <dbReference type="ARBA" id="ARBA00004479"/>
    </source>
</evidence>
<dbReference type="InterPro" id="IPR021720">
    <property type="entry name" value="Malectin_dom"/>
</dbReference>
<dbReference type="InterPro" id="IPR051824">
    <property type="entry name" value="LRR_Rcpt-Like_S/T_Kinase"/>
</dbReference>
<dbReference type="Pfam" id="PF00560">
    <property type="entry name" value="LRR_1"/>
    <property type="match status" value="3"/>
</dbReference>
<feature type="transmembrane region" description="Helical" evidence="13">
    <location>
        <begin position="609"/>
        <end position="632"/>
    </location>
</feature>
<dbReference type="PANTHER" id="PTHR48006">
    <property type="entry name" value="LEUCINE-RICH REPEAT-CONTAINING PROTEIN DDB_G0281931-RELATED"/>
    <property type="match status" value="1"/>
</dbReference>
<keyword evidence="6" id="KW-0732">Signal</keyword>
<dbReference type="Gene3D" id="2.60.120.430">
    <property type="entry name" value="Galactose-binding lectin"/>
    <property type="match status" value="1"/>
</dbReference>
<dbReference type="SUPFAM" id="SSF52058">
    <property type="entry name" value="L domain-like"/>
    <property type="match status" value="1"/>
</dbReference>
<evidence type="ECO:0000256" key="9">
    <source>
        <dbReference type="ARBA" id="ARBA00023170"/>
    </source>
</evidence>
<evidence type="ECO:0000256" key="11">
    <source>
        <dbReference type="ARBA" id="ARBA00047899"/>
    </source>
</evidence>
<keyword evidence="7" id="KW-0547">Nucleotide-binding</keyword>
<dbReference type="Proteomes" id="UP001141253">
    <property type="component" value="Chromosome 16"/>
</dbReference>
<comment type="catalytic activity">
    <reaction evidence="12">
        <text>L-seryl-[protein] + ATP = O-phospho-L-seryl-[protein] + ADP + H(+)</text>
        <dbReference type="Rhea" id="RHEA:17989"/>
        <dbReference type="Rhea" id="RHEA-COMP:9863"/>
        <dbReference type="Rhea" id="RHEA-COMP:11604"/>
        <dbReference type="ChEBI" id="CHEBI:15378"/>
        <dbReference type="ChEBI" id="CHEBI:29999"/>
        <dbReference type="ChEBI" id="CHEBI:30616"/>
        <dbReference type="ChEBI" id="CHEBI:83421"/>
        <dbReference type="ChEBI" id="CHEBI:456216"/>
        <dbReference type="EC" id="2.7.11.1"/>
    </reaction>
</comment>
<dbReference type="InterPro" id="IPR001611">
    <property type="entry name" value="Leu-rich_rpt"/>
</dbReference>
<evidence type="ECO:0000256" key="7">
    <source>
        <dbReference type="ARBA" id="ARBA00022741"/>
    </source>
</evidence>
<keyword evidence="13" id="KW-0472">Membrane</keyword>
<evidence type="ECO:0000259" key="14">
    <source>
        <dbReference type="Pfam" id="PF11721"/>
    </source>
</evidence>
<dbReference type="Gene3D" id="3.80.10.10">
    <property type="entry name" value="Ribonuclease Inhibitor"/>
    <property type="match status" value="2"/>
</dbReference>
<evidence type="ECO:0000256" key="5">
    <source>
        <dbReference type="ARBA" id="ARBA00022679"/>
    </source>
</evidence>
<evidence type="ECO:0000256" key="4">
    <source>
        <dbReference type="ARBA" id="ARBA00022553"/>
    </source>
</evidence>
<keyword evidence="3" id="KW-0723">Serine/threonine-protein kinase</keyword>
<keyword evidence="4" id="KW-0597">Phosphoprotein</keyword>
<evidence type="ECO:0000256" key="12">
    <source>
        <dbReference type="ARBA" id="ARBA00048679"/>
    </source>
</evidence>
<protein>
    <recommendedName>
        <fullName evidence="2">non-specific serine/threonine protein kinase</fullName>
        <ecNumber evidence="2">2.7.11.1</ecNumber>
    </recommendedName>
</protein>
<dbReference type="PANTHER" id="PTHR48006:SF60">
    <property type="entry name" value="PROTEIN KINASE DOMAIN-CONTAINING PROTEIN"/>
    <property type="match status" value="1"/>
</dbReference>
<dbReference type="InterPro" id="IPR032675">
    <property type="entry name" value="LRR_dom_sf"/>
</dbReference>
<feature type="domain" description="Malectin" evidence="14">
    <location>
        <begin position="418"/>
        <end position="598"/>
    </location>
</feature>
<gene>
    <name evidence="15" type="ORF">OIU77_015887</name>
</gene>
<evidence type="ECO:0000256" key="3">
    <source>
        <dbReference type="ARBA" id="ARBA00022527"/>
    </source>
</evidence>
<dbReference type="Pfam" id="PF11721">
    <property type="entry name" value="Malectin"/>
    <property type="match status" value="1"/>
</dbReference>
<keyword evidence="9" id="KW-0675">Receptor</keyword>
<keyword evidence="13" id="KW-1133">Transmembrane helix</keyword>
<comment type="caution">
    <text evidence="15">The sequence shown here is derived from an EMBL/GenBank/DDBJ whole genome shotgun (WGS) entry which is preliminary data.</text>
</comment>
<comment type="subcellular location">
    <subcellularLocation>
        <location evidence="1">Membrane</location>
        <topology evidence="1">Single-pass type I membrane protein</topology>
    </subcellularLocation>
</comment>
<comment type="catalytic activity">
    <reaction evidence="11">
        <text>L-threonyl-[protein] + ATP = O-phospho-L-threonyl-[protein] + ADP + H(+)</text>
        <dbReference type="Rhea" id="RHEA:46608"/>
        <dbReference type="Rhea" id="RHEA-COMP:11060"/>
        <dbReference type="Rhea" id="RHEA-COMP:11605"/>
        <dbReference type="ChEBI" id="CHEBI:15378"/>
        <dbReference type="ChEBI" id="CHEBI:30013"/>
        <dbReference type="ChEBI" id="CHEBI:30616"/>
        <dbReference type="ChEBI" id="CHEBI:61977"/>
        <dbReference type="ChEBI" id="CHEBI:456216"/>
        <dbReference type="EC" id="2.7.11.1"/>
    </reaction>
</comment>
<keyword evidence="13" id="KW-0812">Transmembrane</keyword>
<name>A0ABQ8ZIG3_9ROSI</name>
<evidence type="ECO:0000313" key="16">
    <source>
        <dbReference type="Proteomes" id="UP001141253"/>
    </source>
</evidence>
<dbReference type="EC" id="2.7.11.1" evidence="2"/>
<sequence>MALWSSLLSKTSSVLVFGFVALNCFVGDRFGSHAQRLLPVDEVQTLQNISDKLNISNWATIDQTSCDKAEWWNYTTTDNKTQSIVQCNCTFENDSVCHVTNIRVKGFNLNGVLPEELGDLPELVEIDLTRNYINGTIPPRLGQLPKLKILSLIVNRLTGTIPPEIGNITTLEQLVLEDNLLGGALPPDLGNLTSLRRLVLSANNFTGTIPDTFGNLTSLNEFSIDGSELSGKIPEFIGNWINITTLDLQGTSMEGPIPSNISQLTSLKYLRISDLSGSSSTLPNLQAMKSLEILILRNCLITGSIPDYIADMSSLNILDLSINRLTGNISIFKNLRSVTVFLSNNLLTGEPTWALSTSKQADLSYNNFSNFTRPASGGCQQQKTVNLVSSYLSNNNTDDEWCFTKGLPCKQNPEHRSLFINCGGGSVLFNDDKYDEDLTEGGAASYFFSQGEWGYSSTGRYLESSNTGPFLAKNDFNLSVEDVYATARLAPQSLKYYALCLAKGKYKVQLHFAEIMYSNDQTYRSLGRRIFDISIQGITLRKNFNIAERAGGVGIGITEVFDNIIVNGSTLEIHLYWAGKGTTFVPERGVHGPLISAITVTPYLKKGGLSAGAVIGIVAASCVLAALFLLLLRTKGYLGGKDLENKGRTEGTGISLV</sequence>
<keyword evidence="3" id="KW-0418">Kinase</keyword>
<proteinExistence type="predicted"/>
<evidence type="ECO:0000256" key="10">
    <source>
        <dbReference type="ARBA" id="ARBA00023180"/>
    </source>
</evidence>
<evidence type="ECO:0000313" key="15">
    <source>
        <dbReference type="EMBL" id="KAJ6301664.1"/>
    </source>
</evidence>
<evidence type="ECO:0000256" key="2">
    <source>
        <dbReference type="ARBA" id="ARBA00012513"/>
    </source>
</evidence>
<dbReference type="EMBL" id="JAPFFI010000027">
    <property type="protein sequence ID" value="KAJ6301664.1"/>
    <property type="molecule type" value="Genomic_DNA"/>
</dbReference>